<gene>
    <name evidence="2" type="ORF">EYC84_004753</name>
</gene>
<evidence type="ECO:0000313" key="2">
    <source>
        <dbReference type="EMBL" id="KAA8575629.1"/>
    </source>
</evidence>
<protein>
    <recommendedName>
        <fullName evidence="4">Cyanovirin-N domain-containing protein</fullName>
    </recommendedName>
</protein>
<keyword evidence="3" id="KW-1185">Reference proteome</keyword>
<feature type="signal peptide" evidence="1">
    <location>
        <begin position="1"/>
        <end position="22"/>
    </location>
</feature>
<keyword evidence="1" id="KW-0732">Signal</keyword>
<evidence type="ECO:0000256" key="1">
    <source>
        <dbReference type="SAM" id="SignalP"/>
    </source>
</evidence>
<proteinExistence type="predicted"/>
<evidence type="ECO:0008006" key="4">
    <source>
        <dbReference type="Google" id="ProtNLM"/>
    </source>
</evidence>
<reference evidence="2 3" key="1">
    <citation type="submission" date="2019-06" db="EMBL/GenBank/DDBJ databases">
        <title>Genome Sequence of the Brown Rot Fungal Pathogen Monilinia fructicola.</title>
        <authorList>
            <person name="De Miccolis Angelini R.M."/>
            <person name="Landi L."/>
            <person name="Abate D."/>
            <person name="Pollastro S."/>
            <person name="Romanazzi G."/>
            <person name="Faretra F."/>
        </authorList>
    </citation>
    <scope>NUCLEOTIDE SEQUENCE [LARGE SCALE GENOMIC DNA]</scope>
    <source>
        <strain evidence="2 3">Mfrc123</strain>
    </source>
</reference>
<evidence type="ECO:0000313" key="3">
    <source>
        <dbReference type="Proteomes" id="UP000322873"/>
    </source>
</evidence>
<feature type="chain" id="PRO_5024326083" description="Cyanovirin-N domain-containing protein" evidence="1">
    <location>
        <begin position="23"/>
        <end position="174"/>
    </location>
</feature>
<dbReference type="EMBL" id="VICG01000002">
    <property type="protein sequence ID" value="KAA8575629.1"/>
    <property type="molecule type" value="Genomic_DNA"/>
</dbReference>
<organism evidence="2 3">
    <name type="scientific">Monilinia fructicola</name>
    <name type="common">Brown rot fungus</name>
    <name type="synonym">Ciboria fructicola</name>
    <dbReference type="NCBI Taxonomy" id="38448"/>
    <lineage>
        <taxon>Eukaryota</taxon>
        <taxon>Fungi</taxon>
        <taxon>Dikarya</taxon>
        <taxon>Ascomycota</taxon>
        <taxon>Pezizomycotina</taxon>
        <taxon>Leotiomycetes</taxon>
        <taxon>Helotiales</taxon>
        <taxon>Sclerotiniaceae</taxon>
        <taxon>Monilinia</taxon>
    </lineage>
</organism>
<dbReference type="AlphaFoldDB" id="A0A5M9K589"/>
<sequence>MKFSSTTISILISGLLSELAIADCNCSHNNDAVVGSTLTRLPQKSSISSMPTVDATRPQYKATCALRLADPVTMLITCVDVSKRYLLIGKATMEIGFCGRRSLVKLGGLVARWMEVSIFVQTSMSTGGSNVLGEEDVFFSSFAYSLFLPSLHKIESWDTRQEVEIAGCSFGMIG</sequence>
<comment type="caution">
    <text evidence="2">The sequence shown here is derived from an EMBL/GenBank/DDBJ whole genome shotgun (WGS) entry which is preliminary data.</text>
</comment>
<name>A0A5M9K589_MONFR</name>
<dbReference type="Proteomes" id="UP000322873">
    <property type="component" value="Unassembled WGS sequence"/>
</dbReference>
<accession>A0A5M9K589</accession>